<evidence type="ECO:0000313" key="3">
    <source>
        <dbReference type="Proteomes" id="UP000259636"/>
    </source>
</evidence>
<dbReference type="AlphaFoldDB" id="A0A385DI90"/>
<accession>A0A385DI90</accession>
<feature type="domain" description="DinB-like" evidence="1">
    <location>
        <begin position="16"/>
        <end position="174"/>
    </location>
</feature>
<dbReference type="Pfam" id="PF12867">
    <property type="entry name" value="DinB_2"/>
    <property type="match status" value="1"/>
</dbReference>
<gene>
    <name evidence="2" type="ORF">D0C37_28650</name>
</gene>
<reference evidence="2 3" key="1">
    <citation type="submission" date="2018-08" db="EMBL/GenBank/DDBJ databases">
        <authorList>
            <person name="Ferrada E.E."/>
            <person name="Latorre B.A."/>
        </authorList>
    </citation>
    <scope>NUCLEOTIDE SEQUENCE [LARGE SCALE GENOMIC DNA]</scope>
    <source>
        <strain evidence="2 3">VK-A60T</strain>
    </source>
</reference>
<dbReference type="SUPFAM" id="SSF109854">
    <property type="entry name" value="DinB/YfiT-like putative metalloenzymes"/>
    <property type="match status" value="1"/>
</dbReference>
<dbReference type="KEGG" id="sky:D0C37_28650"/>
<organism evidence="2 3">
    <name type="scientific">Streptomyces koyangensis</name>
    <dbReference type="NCBI Taxonomy" id="188770"/>
    <lineage>
        <taxon>Bacteria</taxon>
        <taxon>Bacillati</taxon>
        <taxon>Actinomycetota</taxon>
        <taxon>Actinomycetes</taxon>
        <taxon>Kitasatosporales</taxon>
        <taxon>Streptomycetaceae</taxon>
        <taxon>Streptomyces</taxon>
        <taxon>Streptomyces aurantiacus group</taxon>
    </lineage>
</organism>
<dbReference type="GeneID" id="300118099"/>
<sequence>MTTDWNDRLTDQLDWYWTHLLRPRLAGLTDAEYFWEPVGGCWNIRPAGTSPWPSAAGSGEWTIDYAFPEPAPPPVTTIGWRLGHLIVGVLGTRLASHFGGPETDYGSFAYAGTAEEALHQLDTRYAEWTAGVRSLGQEGLEQPCGPSEGPLAEDSMARLVLHITREIVHHGAEIGTLRDLWAHRPLTG</sequence>
<dbReference type="RefSeq" id="WP_117350566.1">
    <property type="nucleotide sequence ID" value="NZ_CP031742.1"/>
</dbReference>
<dbReference type="InterPro" id="IPR034660">
    <property type="entry name" value="DinB/YfiT-like"/>
</dbReference>
<dbReference type="InterPro" id="IPR024775">
    <property type="entry name" value="DinB-like"/>
</dbReference>
<name>A0A385DI90_9ACTN</name>
<protein>
    <submittedName>
        <fullName evidence="2">DinB family protein</fullName>
    </submittedName>
</protein>
<evidence type="ECO:0000313" key="2">
    <source>
        <dbReference type="EMBL" id="AXQ58175.1"/>
    </source>
</evidence>
<proteinExistence type="predicted"/>
<dbReference type="Proteomes" id="UP000259636">
    <property type="component" value="Chromosome"/>
</dbReference>
<dbReference type="EMBL" id="CP031742">
    <property type="protein sequence ID" value="AXQ58175.1"/>
    <property type="molecule type" value="Genomic_DNA"/>
</dbReference>
<evidence type="ECO:0000259" key="1">
    <source>
        <dbReference type="Pfam" id="PF12867"/>
    </source>
</evidence>